<dbReference type="Pfam" id="PF00300">
    <property type="entry name" value="His_Phos_1"/>
    <property type="match status" value="1"/>
</dbReference>
<sequence>MHLFIMRHGEAELMANSDKARHLNANGREQSRLQGMWLKSTALEFDKVLVSPYTRALETFDEINQVFEQQLSDKLEVWEGITPYGDSGLVSSYVALLEKEGHCNLLLISHLPLVGDIVKELCGRNPASFYPATIVEVHLNNQRAEVKEIKYFSKTN</sequence>
<dbReference type="InterPro" id="IPR051021">
    <property type="entry name" value="Mito_Ser/Thr_phosphatase"/>
</dbReference>
<accession>A0A8B2U880</accession>
<dbReference type="SUPFAM" id="SSF53254">
    <property type="entry name" value="Phosphoglycerate mutase-like"/>
    <property type="match status" value="1"/>
</dbReference>
<dbReference type="Proteomes" id="UP000253998">
    <property type="component" value="Unassembled WGS sequence"/>
</dbReference>
<dbReference type="EMBL" id="QEPM01000001">
    <property type="protein sequence ID" value="RDE72356.1"/>
    <property type="molecule type" value="Genomic_DNA"/>
</dbReference>
<dbReference type="InterPro" id="IPR029033">
    <property type="entry name" value="His_PPase_superfam"/>
</dbReference>
<dbReference type="AlphaFoldDB" id="A0A8B2U880"/>
<name>A0A8B2U880_9PAST</name>
<dbReference type="GO" id="GO:0101006">
    <property type="term" value="F:protein histidine phosphatase activity"/>
    <property type="evidence" value="ECO:0007669"/>
    <property type="project" value="InterPro"/>
</dbReference>
<dbReference type="Gene3D" id="3.40.50.1240">
    <property type="entry name" value="Phosphoglycerate mutase-like"/>
    <property type="match status" value="1"/>
</dbReference>
<dbReference type="NCBIfam" id="TIGR00249">
    <property type="entry name" value="sixA"/>
    <property type="match status" value="1"/>
</dbReference>
<reference evidence="2 3" key="1">
    <citation type="submission" date="2018-05" db="EMBL/GenBank/DDBJ databases">
        <title>Draft Genome Sequences for a Diverse set of 7 Haemophilus Species.</title>
        <authorList>
            <person name="Nichols M."/>
            <person name="Topaz N."/>
            <person name="Wang X."/>
            <person name="Wang X."/>
            <person name="Boxrud D."/>
        </authorList>
    </citation>
    <scope>NUCLEOTIDE SEQUENCE [LARGE SCALE GENOMIC DNA]</scope>
    <source>
        <strain evidence="2 3">C2001002503</strain>
    </source>
</reference>
<gene>
    <name evidence="2" type="primary">sixA</name>
    <name evidence="2" type="ORF">DPV83_01680</name>
</gene>
<dbReference type="PANTHER" id="PTHR20935">
    <property type="entry name" value="PHOSPHOGLYCERATE MUTASE-RELATED"/>
    <property type="match status" value="1"/>
</dbReference>
<dbReference type="InterPro" id="IPR004449">
    <property type="entry name" value="SixA"/>
</dbReference>
<protein>
    <submittedName>
        <fullName evidence="2">Phosphohistidine phosphatase SixA</fullName>
    </submittedName>
</protein>
<evidence type="ECO:0000313" key="3">
    <source>
        <dbReference type="Proteomes" id="UP000253998"/>
    </source>
</evidence>
<dbReference type="SMART" id="SM00855">
    <property type="entry name" value="PGAM"/>
    <property type="match status" value="1"/>
</dbReference>
<dbReference type="CDD" id="cd07067">
    <property type="entry name" value="HP_PGM_like"/>
    <property type="match status" value="1"/>
</dbReference>
<dbReference type="InterPro" id="IPR013078">
    <property type="entry name" value="His_Pase_superF_clade-1"/>
</dbReference>
<evidence type="ECO:0000256" key="1">
    <source>
        <dbReference type="ARBA" id="ARBA00022801"/>
    </source>
</evidence>
<comment type="caution">
    <text evidence="2">The sequence shown here is derived from an EMBL/GenBank/DDBJ whole genome shotgun (WGS) entry which is preliminary data.</text>
</comment>
<dbReference type="GO" id="GO:0005737">
    <property type="term" value="C:cytoplasm"/>
    <property type="evidence" value="ECO:0007669"/>
    <property type="project" value="InterPro"/>
</dbReference>
<proteinExistence type="predicted"/>
<dbReference type="RefSeq" id="WP_109432243.1">
    <property type="nucleotide sequence ID" value="NZ_CAUTCU010000006.1"/>
</dbReference>
<keyword evidence="1" id="KW-0378">Hydrolase</keyword>
<organism evidence="2 3">
    <name type="scientific">Aggregatibacter segnis</name>
    <dbReference type="NCBI Taxonomy" id="739"/>
    <lineage>
        <taxon>Bacteria</taxon>
        <taxon>Pseudomonadati</taxon>
        <taxon>Pseudomonadota</taxon>
        <taxon>Gammaproteobacteria</taxon>
        <taxon>Pasteurellales</taxon>
        <taxon>Pasteurellaceae</taxon>
        <taxon>Aggregatibacter</taxon>
    </lineage>
</organism>
<evidence type="ECO:0000313" key="2">
    <source>
        <dbReference type="EMBL" id="RDE72356.1"/>
    </source>
</evidence>